<dbReference type="GO" id="GO:0016853">
    <property type="term" value="F:isomerase activity"/>
    <property type="evidence" value="ECO:0007669"/>
    <property type="project" value="UniProtKB-KW"/>
</dbReference>
<feature type="domain" description="Xylose isomerase-like TIM barrel" evidence="1">
    <location>
        <begin position="24"/>
        <end position="215"/>
    </location>
</feature>
<dbReference type="EMBL" id="RBDX01000025">
    <property type="protein sequence ID" value="RKN05665.1"/>
    <property type="molecule type" value="Genomic_DNA"/>
</dbReference>
<gene>
    <name evidence="3" type="ORF">D7318_23700</name>
    <name evidence="2" type="ORF">D7319_24335</name>
</gene>
<accession>A0A3A9VXA3</accession>
<keyword evidence="4" id="KW-1185">Reference proteome</keyword>
<dbReference type="AlphaFoldDB" id="A0A3A9VXA3"/>
<dbReference type="Pfam" id="PF01261">
    <property type="entry name" value="AP_endonuc_2"/>
    <property type="match status" value="1"/>
</dbReference>
<evidence type="ECO:0000259" key="1">
    <source>
        <dbReference type="Pfam" id="PF01261"/>
    </source>
</evidence>
<name>A0A3A9VXA3_9ACTN</name>
<evidence type="ECO:0000313" key="4">
    <source>
        <dbReference type="Proteomes" id="UP000268652"/>
    </source>
</evidence>
<reference evidence="4 5" key="1">
    <citation type="submission" date="2018-09" db="EMBL/GenBank/DDBJ databases">
        <title>Streptomyces sp. nov. DS1-2, an endophytic actinomycete isolated from roots of Dendrobium scabrilingue.</title>
        <authorList>
            <person name="Kuncharoen N."/>
            <person name="Kudo T."/>
            <person name="Ohkuma M."/>
            <person name="Yuki M."/>
            <person name="Tanasupawat S."/>
        </authorList>
    </citation>
    <scope>NUCLEOTIDE SEQUENCE [LARGE SCALE GENOMIC DNA]</scope>
    <source>
        <strain evidence="2 5">AZ1-7</strain>
        <strain evidence="3 4">DS1-2</strain>
    </source>
</reference>
<dbReference type="PANTHER" id="PTHR12110:SF41">
    <property type="entry name" value="INOSOSE DEHYDRATASE"/>
    <property type="match status" value="1"/>
</dbReference>
<dbReference type="InterPro" id="IPR036237">
    <property type="entry name" value="Xyl_isomerase-like_sf"/>
</dbReference>
<sequence>MAPALGVQLYTVREALAADRDATLRRIADIGFSYVEPFDPTDDPEGFRRVVDDLGLRVISPHARVLLDAEDPGPILDAVATLGADRVIIPAGIPAEDFTTEDGIERAVDRLNIVNQDVQRHGLSLGYHNHWWEFEPVFEGRHAIELLADGLAPDVFLEVDTYWAALGGADVPALLGRLGLRTELLHVKDGPLTDSDAPHVAVGEGVMPTREILAAAVAATPPQAPPVIPVIELDSCATDLFDALAASHAHVSGLVAA</sequence>
<evidence type="ECO:0000313" key="2">
    <source>
        <dbReference type="EMBL" id="RKN05665.1"/>
    </source>
</evidence>
<dbReference type="InterPro" id="IPR013022">
    <property type="entry name" value="Xyl_isomerase-like_TIM-brl"/>
</dbReference>
<dbReference type="PANTHER" id="PTHR12110">
    <property type="entry name" value="HYDROXYPYRUVATE ISOMERASE"/>
    <property type="match status" value="1"/>
</dbReference>
<dbReference type="OrthoDB" id="5182842at2"/>
<dbReference type="SUPFAM" id="SSF51658">
    <property type="entry name" value="Xylose isomerase-like"/>
    <property type="match status" value="1"/>
</dbReference>
<dbReference type="InterPro" id="IPR050312">
    <property type="entry name" value="IolE/XylAMocC-like"/>
</dbReference>
<proteinExistence type="predicted"/>
<dbReference type="Gene3D" id="3.20.20.150">
    <property type="entry name" value="Divalent-metal-dependent TIM barrel enzymes"/>
    <property type="match status" value="1"/>
</dbReference>
<dbReference type="Proteomes" id="UP000268652">
    <property type="component" value="Unassembled WGS sequence"/>
</dbReference>
<organism evidence="2 5">
    <name type="scientific">Streptomyces radicis</name>
    <dbReference type="NCBI Taxonomy" id="1750517"/>
    <lineage>
        <taxon>Bacteria</taxon>
        <taxon>Bacillati</taxon>
        <taxon>Actinomycetota</taxon>
        <taxon>Actinomycetes</taxon>
        <taxon>Kitasatosporales</taxon>
        <taxon>Streptomycetaceae</taxon>
        <taxon>Streptomyces</taxon>
    </lineage>
</organism>
<evidence type="ECO:0000313" key="5">
    <source>
        <dbReference type="Proteomes" id="UP000275024"/>
    </source>
</evidence>
<dbReference type="EMBL" id="RBDY01000023">
    <property type="protein sequence ID" value="RKN17504.1"/>
    <property type="molecule type" value="Genomic_DNA"/>
</dbReference>
<comment type="caution">
    <text evidence="2">The sequence shown here is derived from an EMBL/GenBank/DDBJ whole genome shotgun (WGS) entry which is preliminary data.</text>
</comment>
<dbReference type="Proteomes" id="UP000275024">
    <property type="component" value="Unassembled WGS sequence"/>
</dbReference>
<evidence type="ECO:0000313" key="3">
    <source>
        <dbReference type="EMBL" id="RKN17504.1"/>
    </source>
</evidence>
<keyword evidence="2" id="KW-0413">Isomerase</keyword>
<protein>
    <submittedName>
        <fullName evidence="2">Sugar phosphate isomerase/epimerase</fullName>
    </submittedName>
</protein>
<dbReference type="RefSeq" id="WP_120699218.1">
    <property type="nucleotide sequence ID" value="NZ_RBDX01000025.1"/>
</dbReference>